<proteinExistence type="predicted"/>
<accession>A0AA90R2M3</accession>
<reference evidence="1" key="1">
    <citation type="submission" date="2023-08" db="EMBL/GenBank/DDBJ databases">
        <title>Nitrogen cycling bacteria in agricultural field soils.</title>
        <authorList>
            <person name="Jang J."/>
        </authorList>
    </citation>
    <scope>NUCLEOTIDE SEQUENCE</scope>
    <source>
        <strain evidence="1">PS3-36</strain>
    </source>
</reference>
<gene>
    <name evidence="1" type="ORF">RCG21_17275</name>
</gene>
<dbReference type="Pfam" id="PF14390">
    <property type="entry name" value="DUF4420"/>
    <property type="match status" value="1"/>
</dbReference>
<name>A0AA90R2M3_9BACI</name>
<dbReference type="RefSeq" id="WP_308913471.1">
    <property type="nucleotide sequence ID" value="NZ_JAVGVR010000001.1"/>
</dbReference>
<sequence length="333" mass="38267">MTTREITEDSWRDLEDSLPAYGLYNAKKLEGNEKIFLAVNHNGFRNVLLKINCIDSAINDNHSRGLKVEGKNLVVNEIENAFIVISCSDKEGNKTFNLVASDILHKVVSGLKPADAVIQTLEKWRKFWGSSFRKILTEEQIKGLFGELWFLLVWLLPQNYKFVENWVGPSGSRNDFEWKNLAIEVKTTSSIRGHIHRINGIEQLDSPQDGELYCFSLRIRKEKTAQNTLPVLIKRIQNLLASNQQLLDLFDEKIAILGYSPAHEVEYSEYQYRVIDERLYVVNGEFPRLSVSSFQDGVPYGVERIDYDVNLEVCQECLIANNPYEFNSVLKNN</sequence>
<comment type="caution">
    <text evidence="1">The sequence shown here is derived from an EMBL/GenBank/DDBJ whole genome shotgun (WGS) entry which is preliminary data.</text>
</comment>
<keyword evidence="2" id="KW-1185">Reference proteome</keyword>
<organism evidence="1 2">
    <name type="scientific">Bacillus salipaludis</name>
    <dbReference type="NCBI Taxonomy" id="2547811"/>
    <lineage>
        <taxon>Bacteria</taxon>
        <taxon>Bacillati</taxon>
        <taxon>Bacillota</taxon>
        <taxon>Bacilli</taxon>
        <taxon>Bacillales</taxon>
        <taxon>Bacillaceae</taxon>
        <taxon>Bacillus</taxon>
    </lineage>
</organism>
<evidence type="ECO:0000313" key="1">
    <source>
        <dbReference type="EMBL" id="MDQ6598085.1"/>
    </source>
</evidence>
<dbReference type="EMBL" id="JAVGVR010000001">
    <property type="protein sequence ID" value="MDQ6598085.1"/>
    <property type="molecule type" value="Genomic_DNA"/>
</dbReference>
<evidence type="ECO:0000313" key="2">
    <source>
        <dbReference type="Proteomes" id="UP001178888"/>
    </source>
</evidence>
<dbReference type="InterPro" id="IPR025534">
    <property type="entry name" value="DUF4420"/>
</dbReference>
<dbReference type="AlphaFoldDB" id="A0AA90R2M3"/>
<protein>
    <submittedName>
        <fullName evidence="1">PD-(D/E)XK motif protein</fullName>
    </submittedName>
</protein>
<dbReference type="Proteomes" id="UP001178888">
    <property type="component" value="Unassembled WGS sequence"/>
</dbReference>